<dbReference type="EMBL" id="JAWWNJ010000050">
    <property type="protein sequence ID" value="KAK7016678.1"/>
    <property type="molecule type" value="Genomic_DNA"/>
</dbReference>
<reference evidence="3 4" key="1">
    <citation type="journal article" date="2024" name="J Genomics">
        <title>Draft genome sequencing and assembly of Favolaschia claudopus CIRM-BRFM 2984 isolated from oak limbs.</title>
        <authorList>
            <person name="Navarro D."/>
            <person name="Drula E."/>
            <person name="Chaduli D."/>
            <person name="Cazenave R."/>
            <person name="Ahrendt S."/>
            <person name="Wang J."/>
            <person name="Lipzen A."/>
            <person name="Daum C."/>
            <person name="Barry K."/>
            <person name="Grigoriev I.V."/>
            <person name="Favel A."/>
            <person name="Rosso M.N."/>
            <person name="Martin F."/>
        </authorList>
    </citation>
    <scope>NUCLEOTIDE SEQUENCE [LARGE SCALE GENOMIC DNA]</scope>
    <source>
        <strain evidence="3 4">CIRM-BRFM 2984</strain>
    </source>
</reference>
<dbReference type="Proteomes" id="UP001362999">
    <property type="component" value="Unassembled WGS sequence"/>
</dbReference>
<comment type="caution">
    <text evidence="3">The sequence shown here is derived from an EMBL/GenBank/DDBJ whole genome shotgun (WGS) entry which is preliminary data.</text>
</comment>
<name>A0AAW0AU45_9AGAR</name>
<protein>
    <submittedName>
        <fullName evidence="3">Uncharacterized protein</fullName>
    </submittedName>
</protein>
<proteinExistence type="predicted"/>
<evidence type="ECO:0000256" key="1">
    <source>
        <dbReference type="SAM" id="MobiDB-lite"/>
    </source>
</evidence>
<keyword evidence="4" id="KW-1185">Reference proteome</keyword>
<dbReference type="EMBL" id="JAWWNJ010000181">
    <property type="protein sequence ID" value="KAK6974653.1"/>
    <property type="molecule type" value="Genomic_DNA"/>
</dbReference>
<dbReference type="AlphaFoldDB" id="A0AAW0AU45"/>
<organism evidence="3 4">
    <name type="scientific">Favolaschia claudopus</name>
    <dbReference type="NCBI Taxonomy" id="2862362"/>
    <lineage>
        <taxon>Eukaryota</taxon>
        <taxon>Fungi</taxon>
        <taxon>Dikarya</taxon>
        <taxon>Basidiomycota</taxon>
        <taxon>Agaricomycotina</taxon>
        <taxon>Agaricomycetes</taxon>
        <taxon>Agaricomycetidae</taxon>
        <taxon>Agaricales</taxon>
        <taxon>Marasmiineae</taxon>
        <taxon>Mycenaceae</taxon>
        <taxon>Favolaschia</taxon>
    </lineage>
</organism>
<evidence type="ECO:0000313" key="4">
    <source>
        <dbReference type="Proteomes" id="UP001362999"/>
    </source>
</evidence>
<gene>
    <name evidence="3" type="ORF">R3P38DRAFT_2785849</name>
    <name evidence="2" type="ORF">R3P38DRAFT_2811672</name>
</gene>
<sequence>MSLCLLDSFSRFVSRQYPNGILVTSDNSKQSQPSEEAPGWEMRAQPDLEICVMDEIKVVAQIRSCGELTDSGTRAAELPAQKAEVLGEVSPIPSSTSLLLLEDLVPPPMHNLHCKGGSRRNRRKIVGKGTRVRGWASSSAHHPERRQNEAVCRPPLRVSIRQRDMQLDTERQRFLVNLPLEAIRNPLQCPKLLQSRKGVDYRDLLLFDGGRVRRRSLSLERQCQSGRPAGLHAAFKETSEKS</sequence>
<evidence type="ECO:0000313" key="2">
    <source>
        <dbReference type="EMBL" id="KAK6974653.1"/>
    </source>
</evidence>
<evidence type="ECO:0000313" key="3">
    <source>
        <dbReference type="EMBL" id="KAK7016678.1"/>
    </source>
</evidence>
<accession>A0AAW0AU45</accession>
<feature type="region of interest" description="Disordered" evidence="1">
    <location>
        <begin position="128"/>
        <end position="150"/>
    </location>
</feature>